<dbReference type="InterPro" id="IPR028261">
    <property type="entry name" value="DPD_II"/>
</dbReference>
<dbReference type="AlphaFoldDB" id="A0AAD9L247"/>
<dbReference type="InterPro" id="IPR009051">
    <property type="entry name" value="Helical_ferredxn"/>
</dbReference>
<protein>
    <recommendedName>
        <fullName evidence="5">Dihydrothymine dehydrogenase</fullName>
    </recommendedName>
    <alternativeName>
        <fullName evidence="4">Dihydrouracil dehydrogenase</fullName>
    </alternativeName>
</protein>
<dbReference type="SUPFAM" id="SSF51971">
    <property type="entry name" value="Nucleotide-binding domain"/>
    <property type="match status" value="1"/>
</dbReference>
<evidence type="ECO:0000256" key="2">
    <source>
        <dbReference type="ARBA" id="ARBA00022827"/>
    </source>
</evidence>
<organism evidence="9 10">
    <name type="scientific">Ridgeia piscesae</name>
    <name type="common">Tubeworm</name>
    <dbReference type="NCBI Taxonomy" id="27915"/>
    <lineage>
        <taxon>Eukaryota</taxon>
        <taxon>Metazoa</taxon>
        <taxon>Spiralia</taxon>
        <taxon>Lophotrochozoa</taxon>
        <taxon>Annelida</taxon>
        <taxon>Polychaeta</taxon>
        <taxon>Sedentaria</taxon>
        <taxon>Canalipalpata</taxon>
        <taxon>Sabellida</taxon>
        <taxon>Siboglinidae</taxon>
        <taxon>Ridgeia</taxon>
    </lineage>
</organism>
<dbReference type="Gene3D" id="1.10.1060.10">
    <property type="entry name" value="Alpha-helical ferredoxin"/>
    <property type="match status" value="1"/>
</dbReference>
<feature type="domain" description="Dihydroprymidine dehydrogenase" evidence="8">
    <location>
        <begin position="13"/>
        <end position="123"/>
    </location>
</feature>
<dbReference type="GO" id="GO:0051536">
    <property type="term" value="F:iron-sulfur cluster binding"/>
    <property type="evidence" value="ECO:0007669"/>
    <property type="project" value="InterPro"/>
</dbReference>
<keyword evidence="2" id="KW-0285">Flavoprotein</keyword>
<dbReference type="GO" id="GO:0002058">
    <property type="term" value="F:uracil binding"/>
    <property type="evidence" value="ECO:0007669"/>
    <property type="project" value="TreeGrafter"/>
</dbReference>
<dbReference type="Pfam" id="PF07992">
    <property type="entry name" value="Pyr_redox_2"/>
    <property type="match status" value="1"/>
</dbReference>
<keyword evidence="3" id="KW-0560">Oxidoreductase</keyword>
<proteinExistence type="predicted"/>
<comment type="caution">
    <text evidence="9">The sequence shown here is derived from an EMBL/GenBank/DDBJ whole genome shotgun (WGS) entry which is preliminary data.</text>
</comment>
<dbReference type="InterPro" id="IPR023753">
    <property type="entry name" value="FAD/NAD-binding_dom"/>
</dbReference>
<evidence type="ECO:0000259" key="8">
    <source>
        <dbReference type="Pfam" id="PF14691"/>
    </source>
</evidence>
<evidence type="ECO:0000256" key="3">
    <source>
        <dbReference type="ARBA" id="ARBA00023002"/>
    </source>
</evidence>
<evidence type="ECO:0000259" key="7">
    <source>
        <dbReference type="Pfam" id="PF07992"/>
    </source>
</evidence>
<dbReference type="FunFam" id="3.50.50.60:FF:000061">
    <property type="entry name" value="Dihydropyrimidine dehydrogenase [NADP(+)]"/>
    <property type="match status" value="1"/>
</dbReference>
<dbReference type="EMBL" id="JAODUO010000372">
    <property type="protein sequence ID" value="KAK2181968.1"/>
    <property type="molecule type" value="Genomic_DNA"/>
</dbReference>
<evidence type="ECO:0000256" key="6">
    <source>
        <dbReference type="SAM" id="MobiDB-lite"/>
    </source>
</evidence>
<accession>A0AAD9L247</accession>
<feature type="domain" description="FAD/NAD(P)-binding" evidence="7">
    <location>
        <begin position="145"/>
        <end position="453"/>
    </location>
</feature>
<dbReference type="PANTHER" id="PTHR43073:SF2">
    <property type="entry name" value="DIHYDROPYRIMIDINE DEHYDROGENASE [NADP(+)]"/>
    <property type="match status" value="1"/>
</dbReference>
<comment type="cofactor">
    <cofactor evidence="1">
        <name>FAD</name>
        <dbReference type="ChEBI" id="CHEBI:57692"/>
    </cofactor>
</comment>
<dbReference type="GO" id="GO:0006210">
    <property type="term" value="P:thymine catabolic process"/>
    <property type="evidence" value="ECO:0007669"/>
    <property type="project" value="TreeGrafter"/>
</dbReference>
<dbReference type="PANTHER" id="PTHR43073">
    <property type="entry name" value="DIHYDROPYRIMIDINE DEHYDROGENASE [NADP(+)]"/>
    <property type="match status" value="1"/>
</dbReference>
<feature type="region of interest" description="Disordered" evidence="6">
    <location>
        <begin position="973"/>
        <end position="1008"/>
    </location>
</feature>
<dbReference type="Proteomes" id="UP001209878">
    <property type="component" value="Unassembled WGS sequence"/>
</dbReference>
<dbReference type="Gene3D" id="3.50.50.60">
    <property type="entry name" value="FAD/NAD(P)-binding domain"/>
    <property type="match status" value="2"/>
</dbReference>
<evidence type="ECO:0000313" key="9">
    <source>
        <dbReference type="EMBL" id="KAK2181968.1"/>
    </source>
</evidence>
<evidence type="ECO:0000256" key="4">
    <source>
        <dbReference type="ARBA" id="ARBA00030119"/>
    </source>
</evidence>
<dbReference type="Gene3D" id="3.20.20.70">
    <property type="entry name" value="Aldolase class I"/>
    <property type="match status" value="1"/>
</dbReference>
<feature type="region of interest" description="Disordered" evidence="6">
    <location>
        <begin position="743"/>
        <end position="774"/>
    </location>
</feature>
<dbReference type="Pfam" id="PF14691">
    <property type="entry name" value="Fer4_20"/>
    <property type="match status" value="1"/>
</dbReference>
<dbReference type="InterPro" id="IPR013785">
    <property type="entry name" value="Aldolase_TIM"/>
</dbReference>
<sequence length="1039" mass="113528">MFYLQVCASSLKRNFDDIKHTTLSERGALKEAARCLKCADAPCQKGCPTQLDIKAFISCITNKNYYGAAKIIFSDNPLGVTCGMVCPTSDLCAGGCNLHATEEGAINIGGLQQFATEMFMAMKIPQTRDPSLPPIDQLPASYRARIAVVGCGPAGISCATFLARLGYSDITVFEKNEQVGGLSSSEIPQFRLPYSVVNFEVLQMQDLGVKVHCGKPLSAAGGLTLKSLRQDGYEAVFIGIGLPSAKKIPLFEGLTEDMGFYTSKTFLPKVTAASKPGMCSCKSQLPSMNGNVIVLGAGDTAFDCATSALRCGAKRVFVVFRRGFNNIRAVPEEMELAMKEHCEFMPFTLVTKIIKKGDRISAVEFTRTEQDEEDNWISDEEQLIRLKADYIISAFGSGLSDPDVIAALEPLKLNRWSLPEVNPDTMQSSEPGVFCGGDMAGVAQTSVEAVNDGKQASWHIHKYLQEVKGLGVGSEPCLPRFFTPIDEVDTSVVVCGMRFENPFGLASAPPSTSSAMIRRSFEAGWGFALTKTFSLDKDLVTNVSPRIVRGTTSGHTYGPGQGAFLNIELISEKTAAYWCQSVKELKRDFPTKIVIASIMCSYNQEDWTQLAHMAELTPVPSTFSLPPVPSTFSLPPVPSTFSLPPVPSTFAYPVPSTFAYRQYPPPSAYQQYPPPSAYHQYPPPSAYHQYPPPSAYHQYPPPSAYHQYPPPSAYHQYPPPSAYHQYPPPSAYRQYPPPSAYRQYPPPSAYRQYPPPSAYRQYPPPSAYRQYPPPSAYRQYPPPSAYRQYPPPSAYRQYPPPSAYRQYPPPSAYRQYPPPSVPSTFSLPPVPSTFSLPPVPSTFSLPPVPSTFSLPPVPSTFSLPPVPSTFSLPPVPSTFSLPPVPSTFSLPPVPSTFSLPPVPSTFSLPPVPSTFSTLHLQLTASTLHLQYPPPSAYRQYPPPSVPSTFSLPPVPSTFSTLHLQLTASTLHLQHPPPTAYRQYPPPSAPSTSAYRQYPPPSAPSTYSLPPVPSTFSTLHLQLTASTLHLQHPPPTAYGL</sequence>
<feature type="compositionally biased region" description="Pro residues" evidence="6">
    <location>
        <begin position="974"/>
        <end position="988"/>
    </location>
</feature>
<name>A0AAD9L247_RIDPI</name>
<evidence type="ECO:0000313" key="10">
    <source>
        <dbReference type="Proteomes" id="UP001209878"/>
    </source>
</evidence>
<evidence type="ECO:0000256" key="5">
    <source>
        <dbReference type="ARBA" id="ARBA00032722"/>
    </source>
</evidence>
<evidence type="ECO:0000256" key="1">
    <source>
        <dbReference type="ARBA" id="ARBA00001974"/>
    </source>
</evidence>
<dbReference type="SUPFAM" id="SSF46548">
    <property type="entry name" value="alpha-helical ferredoxin"/>
    <property type="match status" value="1"/>
</dbReference>
<dbReference type="GO" id="GO:0006212">
    <property type="term" value="P:uracil catabolic process"/>
    <property type="evidence" value="ECO:0007669"/>
    <property type="project" value="TreeGrafter"/>
</dbReference>
<dbReference type="SUPFAM" id="SSF51395">
    <property type="entry name" value="FMN-linked oxidoreductases"/>
    <property type="match status" value="1"/>
</dbReference>
<dbReference type="GO" id="GO:0050661">
    <property type="term" value="F:NADP binding"/>
    <property type="evidence" value="ECO:0007669"/>
    <property type="project" value="TreeGrafter"/>
</dbReference>
<keyword evidence="10" id="KW-1185">Reference proteome</keyword>
<gene>
    <name evidence="9" type="ORF">NP493_373g02027</name>
</gene>
<keyword evidence="2" id="KW-0274">FAD</keyword>
<dbReference type="GO" id="GO:0017113">
    <property type="term" value="F:dihydropyrimidine dehydrogenase (NADP+) activity"/>
    <property type="evidence" value="ECO:0007669"/>
    <property type="project" value="TreeGrafter"/>
</dbReference>
<dbReference type="GO" id="GO:0005829">
    <property type="term" value="C:cytosol"/>
    <property type="evidence" value="ECO:0007669"/>
    <property type="project" value="TreeGrafter"/>
</dbReference>
<reference evidence="9" key="1">
    <citation type="journal article" date="2023" name="Mol. Biol. Evol.">
        <title>Third-Generation Sequencing Reveals the Adaptive Role of the Epigenome in Three Deep-Sea Polychaetes.</title>
        <authorList>
            <person name="Perez M."/>
            <person name="Aroh O."/>
            <person name="Sun Y."/>
            <person name="Lan Y."/>
            <person name="Juniper S.K."/>
            <person name="Young C.R."/>
            <person name="Angers B."/>
            <person name="Qian P.Y."/>
        </authorList>
    </citation>
    <scope>NUCLEOTIDE SEQUENCE</scope>
    <source>
        <strain evidence="9">R07B-5</strain>
    </source>
</reference>
<dbReference type="FunFam" id="1.10.1060.10:FF:000007">
    <property type="entry name" value="Dihydropyrimidine dehydrogenase [NADP(+)]"/>
    <property type="match status" value="1"/>
</dbReference>
<dbReference type="InterPro" id="IPR036188">
    <property type="entry name" value="FAD/NAD-bd_sf"/>
</dbReference>
<dbReference type="PRINTS" id="PR00419">
    <property type="entry name" value="ADXRDTASE"/>
</dbReference>